<dbReference type="RefSeq" id="WP_252780906.1">
    <property type="nucleotide sequence ID" value="NZ_CP097479.1"/>
</dbReference>
<dbReference type="Proteomes" id="UP001057532">
    <property type="component" value="Plasmid punnamed"/>
</dbReference>
<gene>
    <name evidence="1" type="ORF">M8332_06940</name>
</gene>
<evidence type="ECO:0000313" key="2">
    <source>
        <dbReference type="Proteomes" id="UP001057532"/>
    </source>
</evidence>
<accession>A0ABY5C631</accession>
<proteinExistence type="predicted"/>
<dbReference type="EMBL" id="CP097479">
    <property type="protein sequence ID" value="USS94017.1"/>
    <property type="molecule type" value="Genomic_DNA"/>
</dbReference>
<geneLocation type="plasmid" evidence="1 2">
    <name>punnamed</name>
</geneLocation>
<protein>
    <submittedName>
        <fullName evidence="1">Pyocin knob domain-containing protein</fullName>
    </submittedName>
</protein>
<sequence length="181" mass="20378">MTKLNIVPVTRPKADNTNEREQVFPITDIKAVRGLSQFVDGVNKSIKAITGKGIRSNADLVTKADLAKFATKQEVEQAKTDAKDYADELIKHIKTIDVTKMDDGTDANDLTKFGFHVKTQNENVKNIPPYGTINKNGVLIVIPTPTLIYQRWVSFDLPKYEYSRVADIETSLKWFAWAYVS</sequence>
<reference evidence="1" key="1">
    <citation type="submission" date="2022-05" db="EMBL/GenBank/DDBJ databases">
        <authorList>
            <person name="Oliphant S.A."/>
            <person name="Watson-Haigh N.S."/>
            <person name="Sumby K.M."/>
            <person name="Gardner J.M."/>
            <person name="Jiranek V."/>
        </authorList>
    </citation>
    <scope>NUCLEOTIDE SEQUENCE</scope>
    <source>
        <strain evidence="1">Ru20-1</strain>
        <plasmid evidence="1">punnamed</plasmid>
    </source>
</reference>
<evidence type="ECO:0000313" key="1">
    <source>
        <dbReference type="EMBL" id="USS94017.1"/>
    </source>
</evidence>
<name>A0ABY5C631_9LACO</name>
<dbReference type="CDD" id="cd19958">
    <property type="entry name" value="pyocin_knob"/>
    <property type="match status" value="1"/>
</dbReference>
<organism evidence="1 2">
    <name type="scientific">Fructilactobacillus ixorae</name>
    <dbReference type="NCBI Taxonomy" id="1750535"/>
    <lineage>
        <taxon>Bacteria</taxon>
        <taxon>Bacillati</taxon>
        <taxon>Bacillota</taxon>
        <taxon>Bacilli</taxon>
        <taxon>Lactobacillales</taxon>
        <taxon>Lactobacillaceae</taxon>
        <taxon>Fructilactobacillus</taxon>
    </lineage>
</organism>
<keyword evidence="1" id="KW-0614">Plasmid</keyword>
<keyword evidence="2" id="KW-1185">Reference proteome</keyword>